<evidence type="ECO:0000256" key="1">
    <source>
        <dbReference type="ARBA" id="ARBA00004651"/>
    </source>
</evidence>
<dbReference type="GO" id="GO:0048473">
    <property type="term" value="P:D-methionine transmembrane transport"/>
    <property type="evidence" value="ECO:0007669"/>
    <property type="project" value="TreeGrafter"/>
</dbReference>
<evidence type="ECO:0000259" key="9">
    <source>
        <dbReference type="PROSITE" id="PS50928"/>
    </source>
</evidence>
<dbReference type="InterPro" id="IPR051322">
    <property type="entry name" value="AA_ABC_Transporter_Permease"/>
</dbReference>
<dbReference type="InterPro" id="IPR035906">
    <property type="entry name" value="MetI-like_sf"/>
</dbReference>
<feature type="transmembrane region" description="Helical" evidence="8">
    <location>
        <begin position="156"/>
        <end position="181"/>
    </location>
</feature>
<protein>
    <submittedName>
        <fullName evidence="10">ABC transporter permease</fullName>
    </submittedName>
</protein>
<evidence type="ECO:0000256" key="6">
    <source>
        <dbReference type="ARBA" id="ARBA00022989"/>
    </source>
</evidence>
<reference evidence="10" key="1">
    <citation type="journal article" date="2014" name="Int. J. Syst. Evol. Microbiol.">
        <title>Complete genome sequence of Corynebacterium casei LMG S-19264T (=DSM 44701T), isolated from a smear-ripened cheese.</title>
        <authorList>
            <consortium name="US DOE Joint Genome Institute (JGI-PGF)"/>
            <person name="Walter F."/>
            <person name="Albersmeier A."/>
            <person name="Kalinowski J."/>
            <person name="Ruckert C."/>
        </authorList>
    </citation>
    <scope>NUCLEOTIDE SEQUENCE</scope>
    <source>
        <strain evidence="10">JCM 15325</strain>
    </source>
</reference>
<evidence type="ECO:0000256" key="7">
    <source>
        <dbReference type="ARBA" id="ARBA00023136"/>
    </source>
</evidence>
<keyword evidence="5 8" id="KW-0812">Transmembrane</keyword>
<dbReference type="PANTHER" id="PTHR30450:SF1">
    <property type="entry name" value="D-METHIONINE TRANSPORT SYSTEM PERMEASE PROTEIN METI-RELATED"/>
    <property type="match status" value="1"/>
</dbReference>
<evidence type="ECO:0000256" key="8">
    <source>
        <dbReference type="RuleBase" id="RU363032"/>
    </source>
</evidence>
<name>A0A917RX33_9BACL</name>
<dbReference type="AlphaFoldDB" id="A0A917RX33"/>
<sequence length="221" mass="23721">MNQLFPHVDWMGMLTATGQTLYMTLVSGVFTFIFGVILGLVLFLTAKGGLYENAITYRITSSFVNIFRAIPFIILIILLIPLTVLIIGTMIGASAALPSIIIGASPFFARLVEIGLHEVDKGVIEASQSMGATRFQIIWKVLLPESLPSIISGMTVTLIALIGNTAMAGVVGAGGLGTLAYNDGFEANNNDVTFVATIIILVIVFIIQFIGDIIARRVDKR</sequence>
<dbReference type="SUPFAM" id="SSF161098">
    <property type="entry name" value="MetI-like"/>
    <property type="match status" value="1"/>
</dbReference>
<reference evidence="10" key="2">
    <citation type="submission" date="2020-09" db="EMBL/GenBank/DDBJ databases">
        <authorList>
            <person name="Sun Q."/>
            <person name="Ohkuma M."/>
        </authorList>
    </citation>
    <scope>NUCLEOTIDE SEQUENCE</scope>
    <source>
        <strain evidence="10">JCM 15325</strain>
    </source>
</reference>
<dbReference type="CDD" id="cd06261">
    <property type="entry name" value="TM_PBP2"/>
    <property type="match status" value="1"/>
</dbReference>
<keyword evidence="3 8" id="KW-0813">Transport</keyword>
<comment type="similarity">
    <text evidence="2">Belongs to the binding-protein-dependent transport system permease family. CysTW subfamily.</text>
</comment>
<dbReference type="GO" id="GO:0005886">
    <property type="term" value="C:plasma membrane"/>
    <property type="evidence" value="ECO:0007669"/>
    <property type="project" value="UniProtKB-SubCell"/>
</dbReference>
<evidence type="ECO:0000256" key="3">
    <source>
        <dbReference type="ARBA" id="ARBA00022448"/>
    </source>
</evidence>
<proteinExistence type="inferred from homology"/>
<comment type="subcellular location">
    <subcellularLocation>
        <location evidence="1 8">Cell membrane</location>
        <topology evidence="1 8">Multi-pass membrane protein</topology>
    </subcellularLocation>
</comment>
<dbReference type="InterPro" id="IPR000515">
    <property type="entry name" value="MetI-like"/>
</dbReference>
<dbReference type="EMBL" id="BMOK01000001">
    <property type="protein sequence ID" value="GGL41708.1"/>
    <property type="molecule type" value="Genomic_DNA"/>
</dbReference>
<keyword evidence="11" id="KW-1185">Reference proteome</keyword>
<dbReference type="FunFam" id="1.10.3720.10:FF:000002">
    <property type="entry name" value="D-methionine ABC transporter permease MetI"/>
    <property type="match status" value="1"/>
</dbReference>
<dbReference type="PROSITE" id="PS50928">
    <property type="entry name" value="ABC_TM1"/>
    <property type="match status" value="1"/>
</dbReference>
<evidence type="ECO:0000256" key="4">
    <source>
        <dbReference type="ARBA" id="ARBA00022475"/>
    </source>
</evidence>
<comment type="caution">
    <text evidence="10">The sequence shown here is derived from an EMBL/GenBank/DDBJ whole genome shotgun (WGS) entry which is preliminary data.</text>
</comment>
<evidence type="ECO:0000313" key="10">
    <source>
        <dbReference type="EMBL" id="GGL41708.1"/>
    </source>
</evidence>
<gene>
    <name evidence="10" type="ORF">GCM10007968_02030</name>
</gene>
<dbReference type="RefSeq" id="WP_188800947.1">
    <property type="nucleotide sequence ID" value="NZ_BMOK01000001.1"/>
</dbReference>
<organism evidence="10 11">
    <name type="scientific">Sporolactobacillus putidus</name>
    <dbReference type="NCBI Taxonomy" id="492735"/>
    <lineage>
        <taxon>Bacteria</taxon>
        <taxon>Bacillati</taxon>
        <taxon>Bacillota</taxon>
        <taxon>Bacilli</taxon>
        <taxon>Bacillales</taxon>
        <taxon>Sporolactobacillaceae</taxon>
        <taxon>Sporolactobacillus</taxon>
    </lineage>
</organism>
<evidence type="ECO:0000256" key="5">
    <source>
        <dbReference type="ARBA" id="ARBA00022692"/>
    </source>
</evidence>
<feature type="transmembrane region" description="Helical" evidence="8">
    <location>
        <begin position="20"/>
        <end position="45"/>
    </location>
</feature>
<feature type="transmembrane region" description="Helical" evidence="8">
    <location>
        <begin position="66"/>
        <end position="87"/>
    </location>
</feature>
<dbReference type="Gene3D" id="1.10.3720.10">
    <property type="entry name" value="MetI-like"/>
    <property type="match status" value="1"/>
</dbReference>
<accession>A0A917RX33</accession>
<evidence type="ECO:0000313" key="11">
    <source>
        <dbReference type="Proteomes" id="UP000654670"/>
    </source>
</evidence>
<evidence type="ECO:0000256" key="2">
    <source>
        <dbReference type="ARBA" id="ARBA00007069"/>
    </source>
</evidence>
<feature type="transmembrane region" description="Helical" evidence="8">
    <location>
        <begin position="193"/>
        <end position="215"/>
    </location>
</feature>
<dbReference type="Pfam" id="PF00528">
    <property type="entry name" value="BPD_transp_1"/>
    <property type="match status" value="1"/>
</dbReference>
<feature type="domain" description="ABC transmembrane type-1" evidence="9">
    <location>
        <begin position="17"/>
        <end position="211"/>
    </location>
</feature>
<keyword evidence="7 8" id="KW-0472">Membrane</keyword>
<keyword evidence="6 8" id="KW-1133">Transmembrane helix</keyword>
<dbReference type="Proteomes" id="UP000654670">
    <property type="component" value="Unassembled WGS sequence"/>
</dbReference>
<keyword evidence="4" id="KW-1003">Cell membrane</keyword>
<dbReference type="PANTHER" id="PTHR30450">
    <property type="entry name" value="ABC TRANSPORTER PERMEASE"/>
    <property type="match status" value="1"/>
</dbReference>
<feature type="transmembrane region" description="Helical" evidence="8">
    <location>
        <begin position="93"/>
        <end position="112"/>
    </location>
</feature>